<dbReference type="PANTHER" id="PTHR10804:SF11">
    <property type="entry name" value="PROLIFERATION-ASSOCIATED PROTEIN 2G4"/>
    <property type="match status" value="1"/>
</dbReference>
<keyword evidence="4" id="KW-1185">Reference proteome</keyword>
<feature type="non-terminal residue" evidence="3">
    <location>
        <position position="341"/>
    </location>
</feature>
<accession>A0ABN9LU85</accession>
<dbReference type="Proteomes" id="UP001176940">
    <property type="component" value="Unassembled WGS sequence"/>
</dbReference>
<evidence type="ECO:0000256" key="1">
    <source>
        <dbReference type="ARBA" id="ARBA00007319"/>
    </source>
</evidence>
<organism evidence="3 4">
    <name type="scientific">Ranitomeya imitator</name>
    <name type="common">mimic poison frog</name>
    <dbReference type="NCBI Taxonomy" id="111125"/>
    <lineage>
        <taxon>Eukaryota</taxon>
        <taxon>Metazoa</taxon>
        <taxon>Chordata</taxon>
        <taxon>Craniata</taxon>
        <taxon>Vertebrata</taxon>
        <taxon>Euteleostomi</taxon>
        <taxon>Amphibia</taxon>
        <taxon>Batrachia</taxon>
        <taxon>Anura</taxon>
        <taxon>Neobatrachia</taxon>
        <taxon>Hyloidea</taxon>
        <taxon>Dendrobatidae</taxon>
        <taxon>Dendrobatinae</taxon>
        <taxon>Ranitomeya</taxon>
    </lineage>
</organism>
<comment type="similarity">
    <text evidence="1">Belongs to the peptidase M24 family.</text>
</comment>
<dbReference type="InterPro" id="IPR047113">
    <property type="entry name" value="PA2G4/ARX1"/>
</dbReference>
<protein>
    <submittedName>
        <fullName evidence="3">Uncharacterized protein</fullName>
    </submittedName>
</protein>
<feature type="region of interest" description="Disordered" evidence="2">
    <location>
        <begin position="90"/>
        <end position="109"/>
    </location>
</feature>
<gene>
    <name evidence="3" type="ORF">RIMI_LOCUS13226847</name>
</gene>
<dbReference type="SUPFAM" id="SSF55920">
    <property type="entry name" value="Creatinase/aminopeptidase"/>
    <property type="match status" value="1"/>
</dbReference>
<comment type="caution">
    <text evidence="3">The sequence shown here is derived from an EMBL/GenBank/DDBJ whole genome shotgun (WGS) entry which is preliminary data.</text>
</comment>
<feature type="compositionally biased region" description="Basic residues" evidence="2">
    <location>
        <begin position="286"/>
        <end position="296"/>
    </location>
</feature>
<evidence type="ECO:0000256" key="2">
    <source>
        <dbReference type="SAM" id="MobiDB-lite"/>
    </source>
</evidence>
<reference evidence="3" key="1">
    <citation type="submission" date="2023-07" db="EMBL/GenBank/DDBJ databases">
        <authorList>
            <person name="Stuckert A."/>
        </authorList>
    </citation>
    <scope>NUCLEOTIDE SEQUENCE</scope>
</reference>
<evidence type="ECO:0000313" key="4">
    <source>
        <dbReference type="Proteomes" id="UP001176940"/>
    </source>
</evidence>
<evidence type="ECO:0000313" key="3">
    <source>
        <dbReference type="EMBL" id="CAJ0950920.1"/>
    </source>
</evidence>
<dbReference type="EMBL" id="CAUEEQ010032435">
    <property type="protein sequence ID" value="CAJ0950920.1"/>
    <property type="molecule type" value="Genomic_DNA"/>
</dbReference>
<dbReference type="Gene3D" id="3.90.230.10">
    <property type="entry name" value="Creatinase/methionine aminopeptidase superfamily"/>
    <property type="match status" value="1"/>
</dbReference>
<sequence length="341" mass="38140">MTATSSQVILRKHPWEGKAATCTAERREDSGGHHKVSIWFPGPEGESPLLQDYGYHPHVKRSTLRMGSSHHTGALIVRRRHPQTRLSSACAKRGDGYDHGGNGQDFQKGKENEERDLGVHVYGFIANVAHSLLSALPKSLVVKADVIKAAHLCGEAALRLVKAWKPGMQVSSVKAACYRWREVTIIQNPNETSRRRTMNKQRAFEDEKKARMGVVECAKHELLQPFNVLYEKEGEHVAQFKFTVLLMPNGPMRITSGPFDPDVYKSELEVQDTELKGLLQSSASRKTQKKKKKKASKTAEQATAEDNEGTDSIQVDIDCFYDTFSSDFQPHFLVGAIQITE</sequence>
<dbReference type="PANTHER" id="PTHR10804">
    <property type="entry name" value="PROTEASE FAMILY M24 METHIONYL AMINOPEPTIDASE, AMINOPEPTIDASE P"/>
    <property type="match status" value="1"/>
</dbReference>
<feature type="region of interest" description="Disordered" evidence="2">
    <location>
        <begin position="281"/>
        <end position="308"/>
    </location>
</feature>
<proteinExistence type="inferred from homology"/>
<dbReference type="InterPro" id="IPR036005">
    <property type="entry name" value="Creatinase/aminopeptidase-like"/>
</dbReference>
<name>A0ABN9LU85_9NEOB</name>